<dbReference type="EMBL" id="CM042062">
    <property type="protein sequence ID" value="KAI3668924.1"/>
    <property type="molecule type" value="Genomic_DNA"/>
</dbReference>
<gene>
    <name evidence="1" type="ORF">L6452_40141</name>
</gene>
<protein>
    <submittedName>
        <fullName evidence="1">Uncharacterized protein</fullName>
    </submittedName>
</protein>
<keyword evidence="2" id="KW-1185">Reference proteome</keyword>
<organism evidence="1 2">
    <name type="scientific">Arctium lappa</name>
    <name type="common">Greater burdock</name>
    <name type="synonym">Lappa major</name>
    <dbReference type="NCBI Taxonomy" id="4217"/>
    <lineage>
        <taxon>Eukaryota</taxon>
        <taxon>Viridiplantae</taxon>
        <taxon>Streptophyta</taxon>
        <taxon>Embryophyta</taxon>
        <taxon>Tracheophyta</taxon>
        <taxon>Spermatophyta</taxon>
        <taxon>Magnoliopsida</taxon>
        <taxon>eudicotyledons</taxon>
        <taxon>Gunneridae</taxon>
        <taxon>Pentapetalae</taxon>
        <taxon>asterids</taxon>
        <taxon>campanulids</taxon>
        <taxon>Asterales</taxon>
        <taxon>Asteraceae</taxon>
        <taxon>Carduoideae</taxon>
        <taxon>Cardueae</taxon>
        <taxon>Arctiinae</taxon>
        <taxon>Arctium</taxon>
    </lineage>
</organism>
<evidence type="ECO:0000313" key="2">
    <source>
        <dbReference type="Proteomes" id="UP001055879"/>
    </source>
</evidence>
<reference evidence="1 2" key="2">
    <citation type="journal article" date="2022" name="Mol. Ecol. Resour.">
        <title>The genomes of chicory, endive, great burdock and yacon provide insights into Asteraceae paleo-polyploidization history and plant inulin production.</title>
        <authorList>
            <person name="Fan W."/>
            <person name="Wang S."/>
            <person name="Wang H."/>
            <person name="Wang A."/>
            <person name="Jiang F."/>
            <person name="Liu H."/>
            <person name="Zhao H."/>
            <person name="Xu D."/>
            <person name="Zhang Y."/>
        </authorList>
    </citation>
    <scope>NUCLEOTIDE SEQUENCE [LARGE SCALE GENOMIC DNA]</scope>
    <source>
        <strain evidence="2">cv. Niubang</strain>
    </source>
</reference>
<name>A0ACB8XL10_ARCLA</name>
<comment type="caution">
    <text evidence="1">The sequence shown here is derived from an EMBL/GenBank/DDBJ whole genome shotgun (WGS) entry which is preliminary data.</text>
</comment>
<evidence type="ECO:0000313" key="1">
    <source>
        <dbReference type="EMBL" id="KAI3668924.1"/>
    </source>
</evidence>
<proteinExistence type="predicted"/>
<sequence>MRKQSKCCLGRSNKKKEENKVVKEKRKHICGLEAKQRRLGIFLNVHYTITIHITTIYHSIPVTNLPNYFFSHSSCGLFIYFKTAPQNPHLSISLE</sequence>
<reference evidence="2" key="1">
    <citation type="journal article" date="2022" name="Mol. Ecol. Resour.">
        <title>The genomes of chicory, endive, great burdock and yacon provide insights into Asteraceae palaeo-polyploidization history and plant inulin production.</title>
        <authorList>
            <person name="Fan W."/>
            <person name="Wang S."/>
            <person name="Wang H."/>
            <person name="Wang A."/>
            <person name="Jiang F."/>
            <person name="Liu H."/>
            <person name="Zhao H."/>
            <person name="Xu D."/>
            <person name="Zhang Y."/>
        </authorList>
    </citation>
    <scope>NUCLEOTIDE SEQUENCE [LARGE SCALE GENOMIC DNA]</scope>
    <source>
        <strain evidence="2">cv. Niubang</strain>
    </source>
</reference>
<dbReference type="Proteomes" id="UP001055879">
    <property type="component" value="Linkage Group LG16"/>
</dbReference>
<accession>A0ACB8XL10</accession>